<organism evidence="2 3">
    <name type="scientific">Dioscorea zingiberensis</name>
    <dbReference type="NCBI Taxonomy" id="325984"/>
    <lineage>
        <taxon>Eukaryota</taxon>
        <taxon>Viridiplantae</taxon>
        <taxon>Streptophyta</taxon>
        <taxon>Embryophyta</taxon>
        <taxon>Tracheophyta</taxon>
        <taxon>Spermatophyta</taxon>
        <taxon>Magnoliopsida</taxon>
        <taxon>Liliopsida</taxon>
        <taxon>Dioscoreales</taxon>
        <taxon>Dioscoreaceae</taxon>
        <taxon>Dioscorea</taxon>
    </lineage>
</organism>
<dbReference type="AlphaFoldDB" id="A0A9D5HF68"/>
<evidence type="ECO:0000313" key="2">
    <source>
        <dbReference type="EMBL" id="KAJ0974013.1"/>
    </source>
</evidence>
<sequence>MLNGAIREAEELTKLPFILSPIGECHVAQEGTTNKGAMEFASEEVTNLDEVEDDIDARGLEKINCEVDMKEVEGEGAEDHLTDEERTCFEIEKHSITDGGTIEGIDSHIANEHVENQDGPNDKTPRSKEATQKGNPEEESNPAAQEASTYRNKGKEKITLHNTFHQESNDPVRRSGRAKKLYALRMEKEGFIVPPTTSRKRPTASRPATQVGEAPPKPRGRPMKNKKETQVNDIQDQEAVINKRRTEPDNNQGNDPSLSTVPLSYYMA</sequence>
<reference evidence="2" key="2">
    <citation type="journal article" date="2022" name="Hortic Res">
        <title>The genome of Dioscorea zingiberensis sheds light on the biosynthesis, origin and evolution of the medicinally important diosgenin saponins.</title>
        <authorList>
            <person name="Li Y."/>
            <person name="Tan C."/>
            <person name="Li Z."/>
            <person name="Guo J."/>
            <person name="Li S."/>
            <person name="Chen X."/>
            <person name="Wang C."/>
            <person name="Dai X."/>
            <person name="Yang H."/>
            <person name="Song W."/>
            <person name="Hou L."/>
            <person name="Xu J."/>
            <person name="Tong Z."/>
            <person name="Xu A."/>
            <person name="Yuan X."/>
            <person name="Wang W."/>
            <person name="Yang Q."/>
            <person name="Chen L."/>
            <person name="Sun Z."/>
            <person name="Wang K."/>
            <person name="Pan B."/>
            <person name="Chen J."/>
            <person name="Bao Y."/>
            <person name="Liu F."/>
            <person name="Qi X."/>
            <person name="Gang D.R."/>
            <person name="Wen J."/>
            <person name="Li J."/>
        </authorList>
    </citation>
    <scope>NUCLEOTIDE SEQUENCE</scope>
    <source>
        <strain evidence="2">Dzin_1.0</strain>
    </source>
</reference>
<proteinExistence type="predicted"/>
<dbReference type="Proteomes" id="UP001085076">
    <property type="component" value="Miscellaneous, Linkage group lg04"/>
</dbReference>
<comment type="caution">
    <text evidence="2">The sequence shown here is derived from an EMBL/GenBank/DDBJ whole genome shotgun (WGS) entry which is preliminary data.</text>
</comment>
<evidence type="ECO:0000313" key="3">
    <source>
        <dbReference type="Proteomes" id="UP001085076"/>
    </source>
</evidence>
<feature type="compositionally biased region" description="Polar residues" evidence="1">
    <location>
        <begin position="142"/>
        <end position="151"/>
    </location>
</feature>
<feature type="region of interest" description="Disordered" evidence="1">
    <location>
        <begin position="113"/>
        <end position="268"/>
    </location>
</feature>
<dbReference type="EMBL" id="JAGGNH010000004">
    <property type="protein sequence ID" value="KAJ0974013.1"/>
    <property type="molecule type" value="Genomic_DNA"/>
</dbReference>
<name>A0A9D5HF68_9LILI</name>
<accession>A0A9D5HF68</accession>
<gene>
    <name evidence="2" type="ORF">J5N97_015978</name>
</gene>
<feature type="compositionally biased region" description="Polar residues" evidence="1">
    <location>
        <begin position="249"/>
        <end position="262"/>
    </location>
</feature>
<evidence type="ECO:0000256" key="1">
    <source>
        <dbReference type="SAM" id="MobiDB-lite"/>
    </source>
</evidence>
<keyword evidence="3" id="KW-1185">Reference proteome</keyword>
<feature type="compositionally biased region" description="Basic and acidic residues" evidence="1">
    <location>
        <begin position="113"/>
        <end position="131"/>
    </location>
</feature>
<protein>
    <submittedName>
        <fullName evidence="2">Uncharacterized protein</fullName>
    </submittedName>
</protein>
<reference evidence="2" key="1">
    <citation type="submission" date="2021-03" db="EMBL/GenBank/DDBJ databases">
        <authorList>
            <person name="Li Z."/>
            <person name="Yang C."/>
        </authorList>
    </citation>
    <scope>NUCLEOTIDE SEQUENCE</scope>
    <source>
        <strain evidence="2">Dzin_1.0</strain>
        <tissue evidence="2">Leaf</tissue>
    </source>
</reference>